<gene>
    <name evidence="2" type="ORF">A0O28_0037330</name>
</gene>
<evidence type="ECO:0000259" key="1">
    <source>
        <dbReference type="PROSITE" id="PS50097"/>
    </source>
</evidence>
<dbReference type="SUPFAM" id="SSF54695">
    <property type="entry name" value="POZ domain"/>
    <property type="match status" value="1"/>
</dbReference>
<accession>A0A1T3CNF6</accession>
<dbReference type="CDD" id="cd18186">
    <property type="entry name" value="BTB_POZ_ZBTB_KLHL-like"/>
    <property type="match status" value="1"/>
</dbReference>
<dbReference type="EMBL" id="LVVK01000013">
    <property type="protein sequence ID" value="OPB42614.1"/>
    <property type="molecule type" value="Genomic_DNA"/>
</dbReference>
<comment type="caution">
    <text evidence="2">The sequence shown here is derived from an EMBL/GenBank/DDBJ whole genome shotgun (WGS) entry which is preliminary data.</text>
</comment>
<reference evidence="2 3" key="1">
    <citation type="submission" date="2016-04" db="EMBL/GenBank/DDBJ databases">
        <title>Multiple horizontal gene transfer events from other fungi enriched the ability of the initially mycotrophic fungus Trichoderma (Ascomycota) to feed on dead plant biomass.</title>
        <authorList>
            <person name="Atanasova L."/>
            <person name="Chenthamara K."/>
            <person name="Zhang J."/>
            <person name="Grujic M."/>
            <person name="Henrissat B."/>
            <person name="Kuo A."/>
            <person name="Aertz A."/>
            <person name="Salamov A."/>
            <person name="Lipzen A."/>
            <person name="Labutti K."/>
            <person name="Barry K."/>
            <person name="Miao Y."/>
            <person name="Rahimi M.J."/>
            <person name="Shen Q."/>
            <person name="Grigoriev I.V."/>
            <person name="Kubicek C.P."/>
            <person name="Druzhinina I.S."/>
        </authorList>
    </citation>
    <scope>NUCLEOTIDE SEQUENCE [LARGE SCALE GENOMIC DNA]</scope>
    <source>
        <strain evidence="2 3">NJAU 4742</strain>
    </source>
</reference>
<dbReference type="AlphaFoldDB" id="A0A1T3CNF6"/>
<name>A0A1T3CNF6_9HYPO</name>
<dbReference type="PROSITE" id="PS50097">
    <property type="entry name" value="BTB"/>
    <property type="match status" value="1"/>
</dbReference>
<dbReference type="Pfam" id="PF00651">
    <property type="entry name" value="BTB"/>
    <property type="match status" value="1"/>
</dbReference>
<dbReference type="InterPro" id="IPR011333">
    <property type="entry name" value="SKP1/BTB/POZ_sf"/>
</dbReference>
<organism evidence="2 3">
    <name type="scientific">Trichoderma guizhouense</name>
    <dbReference type="NCBI Taxonomy" id="1491466"/>
    <lineage>
        <taxon>Eukaryota</taxon>
        <taxon>Fungi</taxon>
        <taxon>Dikarya</taxon>
        <taxon>Ascomycota</taxon>
        <taxon>Pezizomycotina</taxon>
        <taxon>Sordariomycetes</taxon>
        <taxon>Hypocreomycetidae</taxon>
        <taxon>Hypocreales</taxon>
        <taxon>Hypocreaceae</taxon>
        <taxon>Trichoderma</taxon>
    </lineage>
</organism>
<dbReference type="SMART" id="SM00225">
    <property type="entry name" value="BTB"/>
    <property type="match status" value="1"/>
</dbReference>
<evidence type="ECO:0000313" key="3">
    <source>
        <dbReference type="Proteomes" id="UP000191004"/>
    </source>
</evidence>
<dbReference type="InterPro" id="IPR000210">
    <property type="entry name" value="BTB/POZ_dom"/>
</dbReference>
<feature type="domain" description="BTB" evidence="1">
    <location>
        <begin position="30"/>
        <end position="97"/>
    </location>
</feature>
<dbReference type="PANTHER" id="PTHR47843:SF5">
    <property type="entry name" value="BTB_POZ DOMAIN PROTEIN"/>
    <property type="match status" value="1"/>
</dbReference>
<proteinExistence type="predicted"/>
<keyword evidence="3" id="KW-1185">Reference proteome</keyword>
<protein>
    <recommendedName>
        <fullName evidence="1">BTB domain-containing protein</fullName>
    </recommendedName>
</protein>
<dbReference type="Gene3D" id="3.30.710.10">
    <property type="entry name" value="Potassium Channel Kv1.1, Chain A"/>
    <property type="match status" value="1"/>
</dbReference>
<sequence length="211" mass="24599">MVSVSDNHIEEHSYTLNWAVHMCFNSKLYSDVTIHLGDVELPAHGIVLASQSEYFKKALESPMKEGIEKKFEFSEGSMHAHWRVFEYIYRGEYILDAAVPLGSKADDDDLLKDIRVYELADYFQIENLKNYAFQNFKTRIKTLWVSENLIDCIQEVYKLPSNVSYGIRTEIAKIVRKNLIDLWDRKAFRNLIREGGQFVIDIMKDLIAGEY</sequence>
<dbReference type="OrthoDB" id="6359816at2759"/>
<evidence type="ECO:0000313" key="2">
    <source>
        <dbReference type="EMBL" id="OPB42614.1"/>
    </source>
</evidence>
<dbReference type="Proteomes" id="UP000191004">
    <property type="component" value="Unassembled WGS sequence"/>
</dbReference>
<dbReference type="PANTHER" id="PTHR47843">
    <property type="entry name" value="BTB DOMAIN-CONTAINING PROTEIN-RELATED"/>
    <property type="match status" value="1"/>
</dbReference>